<dbReference type="Gene3D" id="3.30.1370.110">
    <property type="match status" value="1"/>
</dbReference>
<dbReference type="PANTHER" id="PTHR35562:SF2">
    <property type="entry name" value="DNA ENDONUCLEASE SMRA-RELATED"/>
    <property type="match status" value="1"/>
</dbReference>
<protein>
    <submittedName>
        <fullName evidence="2">DNA mismatch repair protein MutS</fullName>
    </submittedName>
</protein>
<evidence type="ECO:0000259" key="1">
    <source>
        <dbReference type="PROSITE" id="PS50828"/>
    </source>
</evidence>
<reference evidence="2 3" key="1">
    <citation type="submission" date="2018-02" db="EMBL/GenBank/DDBJ databases">
        <title>novel marine gammaproteobacteria from coastal saline agro ecosystem.</title>
        <authorList>
            <person name="Krishnan R."/>
            <person name="Ramesh Kumar N."/>
        </authorList>
    </citation>
    <scope>NUCLEOTIDE SEQUENCE [LARGE SCALE GENOMIC DNA]</scope>
    <source>
        <strain evidence="2 3">228</strain>
    </source>
</reference>
<accession>A0A2S5KNS3</accession>
<dbReference type="SMART" id="SM00463">
    <property type="entry name" value="SMR"/>
    <property type="match status" value="1"/>
</dbReference>
<dbReference type="OrthoDB" id="9808881at2"/>
<dbReference type="InterPro" id="IPR002625">
    <property type="entry name" value="Smr_dom"/>
</dbReference>
<dbReference type="GO" id="GO:0004520">
    <property type="term" value="F:DNA endonuclease activity"/>
    <property type="evidence" value="ECO:0007669"/>
    <property type="project" value="TreeGrafter"/>
</dbReference>
<name>A0A2S5KNS3_9PROT</name>
<dbReference type="Proteomes" id="UP000238196">
    <property type="component" value="Unassembled WGS sequence"/>
</dbReference>
<dbReference type="EMBL" id="PRLP01000051">
    <property type="protein sequence ID" value="PPC76497.1"/>
    <property type="molecule type" value="Genomic_DNA"/>
</dbReference>
<dbReference type="AlphaFoldDB" id="A0A2S5KNS3"/>
<feature type="domain" description="Smr" evidence="1">
    <location>
        <begin position="95"/>
        <end position="176"/>
    </location>
</feature>
<gene>
    <name evidence="2" type="ORF">C4K68_15265</name>
</gene>
<evidence type="ECO:0000313" key="2">
    <source>
        <dbReference type="EMBL" id="PPC76497.1"/>
    </source>
</evidence>
<comment type="caution">
    <text evidence="2">The sequence shown here is derived from an EMBL/GenBank/DDBJ whole genome shotgun (WGS) entry which is preliminary data.</text>
</comment>
<sequence>MTEDEFELFRNQMHGVRRIKAPQQVDNSRPSQDQSLNQYRRYAASQEIVQDQSELTDAHVELVGSDTPLLFCTPGVQLNLFKRLRQGRLAWEAGLDLHGFKIEQAREELDRFIRDALRMDMRVVLVVHGKAVSDLGKFPLLKSHTNDWLRQMPAVLAYCSALPKDGGNGALYVLLKKGRQR</sequence>
<dbReference type="PANTHER" id="PTHR35562">
    <property type="entry name" value="DNA ENDONUCLEASE SMRA-RELATED"/>
    <property type="match status" value="1"/>
</dbReference>
<organism evidence="2 3">
    <name type="scientific">Proteobacteria bacterium 228</name>
    <dbReference type="NCBI Taxonomy" id="2083153"/>
    <lineage>
        <taxon>Bacteria</taxon>
        <taxon>Pseudomonadati</taxon>
        <taxon>Pseudomonadota</taxon>
    </lineage>
</organism>
<dbReference type="Pfam" id="PF01713">
    <property type="entry name" value="Smr"/>
    <property type="match status" value="1"/>
</dbReference>
<dbReference type="InterPro" id="IPR036063">
    <property type="entry name" value="Smr_dom_sf"/>
</dbReference>
<dbReference type="SUPFAM" id="SSF160443">
    <property type="entry name" value="SMR domain-like"/>
    <property type="match status" value="1"/>
</dbReference>
<evidence type="ECO:0000313" key="3">
    <source>
        <dbReference type="Proteomes" id="UP000238196"/>
    </source>
</evidence>
<dbReference type="PROSITE" id="PS50828">
    <property type="entry name" value="SMR"/>
    <property type="match status" value="1"/>
</dbReference>
<proteinExistence type="predicted"/>